<dbReference type="AlphaFoldDB" id="T2SE08"/>
<accession>T2SE08</accession>
<dbReference type="Proteomes" id="UP000015816">
    <property type="component" value="Unassembled WGS sequence"/>
</dbReference>
<evidence type="ECO:0000313" key="1">
    <source>
        <dbReference type="EMBL" id="EQD89714.1"/>
    </source>
</evidence>
<gene>
    <name evidence="1" type="ORF">HPSA50_0106</name>
</gene>
<organism evidence="1 2">
    <name type="scientific">Helicobacter pylori SouthAfrica50</name>
    <dbReference type="NCBI Taxonomy" id="1352357"/>
    <lineage>
        <taxon>Bacteria</taxon>
        <taxon>Pseudomonadati</taxon>
        <taxon>Campylobacterota</taxon>
        <taxon>Epsilonproteobacteria</taxon>
        <taxon>Campylobacterales</taxon>
        <taxon>Helicobacteraceae</taxon>
        <taxon>Helicobacter</taxon>
    </lineage>
</organism>
<dbReference type="EMBL" id="AVNI01000001">
    <property type="protein sequence ID" value="EQD89714.1"/>
    <property type="molecule type" value="Genomic_DNA"/>
</dbReference>
<evidence type="ECO:0000313" key="2">
    <source>
        <dbReference type="Proteomes" id="UP000015816"/>
    </source>
</evidence>
<protein>
    <submittedName>
        <fullName evidence="1">Uncharacterized protein</fullName>
    </submittedName>
</protein>
<reference evidence="1 2" key="1">
    <citation type="journal article" date="2013" name="Genome Announc.">
        <title>Genome Sequences of Three hpAfrica2 Strains of Helicobacter pylori.</title>
        <authorList>
            <person name="Duncan S.S."/>
            <person name="Bertoli M.T."/>
            <person name="Kersulyte D."/>
            <person name="Valk P.L."/>
            <person name="Tamma S."/>
            <person name="Segal I."/>
            <person name="McClain M.S."/>
            <person name="Cover T.L."/>
            <person name="Berg D.E."/>
        </authorList>
    </citation>
    <scope>NUCLEOTIDE SEQUENCE [LARGE SCALE GENOMIC DNA]</scope>
    <source>
        <strain evidence="1 2">SouthAfrica50</strain>
    </source>
</reference>
<comment type="caution">
    <text evidence="1">The sequence shown here is derived from an EMBL/GenBank/DDBJ whole genome shotgun (WGS) entry which is preliminary data.</text>
</comment>
<sequence length="80" mass="9363">MLFELENILFNFDASSLESKKNNEKTDLVFHLENIDQEANTLNFKVTLSSQRSQTKISEILKECSNQGIKLDEEVLKKRW</sequence>
<dbReference type="PATRIC" id="fig|1352357.3.peg.106"/>
<name>T2SE08_HELPX</name>
<proteinExistence type="predicted"/>
<dbReference type="REBASE" id="74224">
    <property type="entry name" value="M.HpySA50ORF104P"/>
</dbReference>